<evidence type="ECO:0000256" key="3">
    <source>
        <dbReference type="ARBA" id="ARBA00022691"/>
    </source>
</evidence>
<comment type="caution">
    <text evidence="10">The sequence shown here is derived from an EMBL/GenBank/DDBJ whole genome shotgun (WGS) entry which is preliminary data.</text>
</comment>
<dbReference type="Gene3D" id="2.170.270.10">
    <property type="entry name" value="SET domain"/>
    <property type="match status" value="1"/>
</dbReference>
<dbReference type="AlphaFoldDB" id="A0A834XZK4"/>
<feature type="domain" description="MYND-type" evidence="9">
    <location>
        <begin position="756"/>
        <end position="795"/>
    </location>
</feature>
<dbReference type="InterPro" id="IPR002893">
    <property type="entry name" value="Znf_MYND"/>
</dbReference>
<dbReference type="InterPro" id="IPR011990">
    <property type="entry name" value="TPR-like_helical_dom_sf"/>
</dbReference>
<dbReference type="SUPFAM" id="SSF144232">
    <property type="entry name" value="HIT/MYND zinc finger-like"/>
    <property type="match status" value="2"/>
</dbReference>
<evidence type="ECO:0000256" key="5">
    <source>
        <dbReference type="ARBA" id="ARBA00022771"/>
    </source>
</evidence>
<keyword evidence="11" id="KW-1185">Reference proteome</keyword>
<evidence type="ECO:0000313" key="11">
    <source>
        <dbReference type="Proteomes" id="UP000639338"/>
    </source>
</evidence>
<dbReference type="OrthoDB" id="7770870at2759"/>
<dbReference type="GO" id="GO:0042826">
    <property type="term" value="F:histone deacetylase binding"/>
    <property type="evidence" value="ECO:0007669"/>
    <property type="project" value="TreeGrafter"/>
</dbReference>
<dbReference type="PROSITE" id="PS50865">
    <property type="entry name" value="ZF_MYND_2"/>
    <property type="match status" value="2"/>
</dbReference>
<keyword evidence="1" id="KW-0489">Methyltransferase</keyword>
<keyword evidence="2" id="KW-0808">Transferase</keyword>
<evidence type="ECO:0000256" key="7">
    <source>
        <dbReference type="PROSITE-ProRule" id="PRU00134"/>
    </source>
</evidence>
<dbReference type="GO" id="GO:0008270">
    <property type="term" value="F:zinc ion binding"/>
    <property type="evidence" value="ECO:0007669"/>
    <property type="project" value="UniProtKB-KW"/>
</dbReference>
<reference evidence="10 11" key="1">
    <citation type="submission" date="2020-08" db="EMBL/GenBank/DDBJ databases">
        <title>Aphidius gifuensis genome sequencing and assembly.</title>
        <authorList>
            <person name="Du Z."/>
        </authorList>
    </citation>
    <scope>NUCLEOTIDE SEQUENCE [LARGE SCALE GENOMIC DNA]</scope>
    <source>
        <strain evidence="10">YNYX2018</strain>
        <tissue evidence="10">Adults</tissue>
    </source>
</reference>
<keyword evidence="6" id="KW-0862">Zinc</keyword>
<dbReference type="PANTHER" id="PTHR46165:SF2">
    <property type="entry name" value="SET AND MYND DOMAIN-CONTAINING PROTEIN 4"/>
    <property type="match status" value="1"/>
</dbReference>
<evidence type="ECO:0000256" key="1">
    <source>
        <dbReference type="ARBA" id="ARBA00022603"/>
    </source>
</evidence>
<dbReference type="InterPro" id="IPR052097">
    <property type="entry name" value="SET-MYND_domain_protein"/>
</dbReference>
<keyword evidence="4" id="KW-0479">Metal-binding</keyword>
<protein>
    <recommendedName>
        <fullName evidence="9">MYND-type domain-containing protein</fullName>
    </recommendedName>
</protein>
<dbReference type="Gene3D" id="1.10.220.160">
    <property type="match status" value="1"/>
</dbReference>
<evidence type="ECO:0000259" key="9">
    <source>
        <dbReference type="PROSITE" id="PS50865"/>
    </source>
</evidence>
<keyword evidence="5 7" id="KW-0863">Zinc-finger</keyword>
<feature type="compositionally biased region" description="Basic and acidic residues" evidence="8">
    <location>
        <begin position="8"/>
        <end position="24"/>
    </location>
</feature>
<dbReference type="GO" id="GO:0005634">
    <property type="term" value="C:nucleus"/>
    <property type="evidence" value="ECO:0007669"/>
    <property type="project" value="TreeGrafter"/>
</dbReference>
<dbReference type="SUPFAM" id="SSF48452">
    <property type="entry name" value="TPR-like"/>
    <property type="match status" value="2"/>
</dbReference>
<proteinExistence type="predicted"/>
<dbReference type="GO" id="GO:0008168">
    <property type="term" value="F:methyltransferase activity"/>
    <property type="evidence" value="ECO:0007669"/>
    <property type="project" value="UniProtKB-KW"/>
</dbReference>
<dbReference type="PANTHER" id="PTHR46165">
    <property type="entry name" value="SET AND MYND DOMAIN-CONTAINING PROTEIN 4"/>
    <property type="match status" value="1"/>
</dbReference>
<dbReference type="EMBL" id="JACMRX010000003">
    <property type="protein sequence ID" value="KAF7993766.1"/>
    <property type="molecule type" value="Genomic_DNA"/>
</dbReference>
<evidence type="ECO:0000313" key="10">
    <source>
        <dbReference type="EMBL" id="KAF7993766.1"/>
    </source>
</evidence>
<dbReference type="GO" id="GO:0032259">
    <property type="term" value="P:methylation"/>
    <property type="evidence" value="ECO:0007669"/>
    <property type="project" value="UniProtKB-KW"/>
</dbReference>
<dbReference type="PROSITE" id="PS01360">
    <property type="entry name" value="ZF_MYND_1"/>
    <property type="match status" value="2"/>
</dbReference>
<feature type="region of interest" description="Disordered" evidence="8">
    <location>
        <begin position="6"/>
        <end position="27"/>
    </location>
</feature>
<keyword evidence="3" id="KW-0949">S-adenosyl-L-methionine</keyword>
<evidence type="ECO:0000256" key="6">
    <source>
        <dbReference type="ARBA" id="ARBA00022833"/>
    </source>
</evidence>
<name>A0A834XZK4_APHGI</name>
<dbReference type="Proteomes" id="UP000639338">
    <property type="component" value="Unassembled WGS sequence"/>
</dbReference>
<evidence type="ECO:0000256" key="8">
    <source>
        <dbReference type="SAM" id="MobiDB-lite"/>
    </source>
</evidence>
<dbReference type="Gene3D" id="6.10.140.2220">
    <property type="match status" value="2"/>
</dbReference>
<accession>A0A834XZK4</accession>
<gene>
    <name evidence="10" type="ORF">HCN44_010361</name>
</gene>
<organism evidence="10 11">
    <name type="scientific">Aphidius gifuensis</name>
    <name type="common">Parasitoid wasp</name>
    <dbReference type="NCBI Taxonomy" id="684658"/>
    <lineage>
        <taxon>Eukaryota</taxon>
        <taxon>Metazoa</taxon>
        <taxon>Ecdysozoa</taxon>
        <taxon>Arthropoda</taxon>
        <taxon>Hexapoda</taxon>
        <taxon>Insecta</taxon>
        <taxon>Pterygota</taxon>
        <taxon>Neoptera</taxon>
        <taxon>Endopterygota</taxon>
        <taxon>Hymenoptera</taxon>
        <taxon>Apocrita</taxon>
        <taxon>Ichneumonoidea</taxon>
        <taxon>Braconidae</taxon>
        <taxon>Aphidiinae</taxon>
        <taxon>Aphidius</taxon>
    </lineage>
</organism>
<evidence type="ECO:0000256" key="2">
    <source>
        <dbReference type="ARBA" id="ARBA00022679"/>
    </source>
</evidence>
<sequence length="1036" mass="119712">MEQILENLSEKLKNANEHEKRNKEYSSISTDEERVKFTMGLIHEHNVQLLMKFEEKSASQSVLYRNEGNKLFTSHNLSLNKTIEMYTKSIAFAPISSKELSIAYANRSAALFTARLYNACLLDIGRALTLNYEQRLRVKLYARRVKCLIMLKKKSDTEVDKAIEEARMWLDKMDMNNPKRSVIEETLTNPEKIVTIETEFVKWEEEKYCPNIHDKNQEIIGASSAVELRYSDEFGKHILATRDIKPGEVLALEECYTSVLIPEKFYTNCSYCLTQTWSLIPCDACVTVLYCNDECKNAAWEEFHDIECKVIGSLVGVGMNNLGLMSLRLAVKALKEAKSFNNLKLLIDLADNAKDPRTNGFTDGKLDDTKYISVYTLARNTEKRSIPDLFGRSLNAVYIVYMLATRSKMFGKVLNNNLENLVNNQFVTFIGGLIMRHQQIIPSNVHSIFDNYGMHYALHPKNYRLSRLYQQFRFVCNCRSCIEDWPTFPNVPSFWYYELAVRAEVEDNSEIVEDLLNIVNVFFERVSLPCRELNEIIETLKEKSASQSVLYRNEGNKLFTSHNLSLNKTIEMYTKSIAFAPISSKELSIAYANRSAALFTARLYNACLLDIGRALTLNYEQRLRVKLYARRVKCLIMLKKKSDTEVDKAIEEARMWLDKMDMNNPKRSVIEETLTNPEKIVTIETEFVKWEEEKYCPNIHDKNQEIIGASSAVELRYSDEFGKHILATRDIKPGEVLALEECYTSVLIPEKFYTNCSYCLTQTWSLIPCDACVTVLYCNDECKNAAWEEFHDIECKVIGSLVGVGMNNLGLMSLRLAVKALKEAKLDDTKYISVYTLARNTEKRSIPDLFGRSLNAVYIVYMLATRSKMFGKVLNNNLENLVNNQFVTFIGGLIMRHQQIIPSNVHSIFDNYGMHYALHPKNYRLSRLYQQFRFVCNCRSCIEDWPTFPNVPSFWVQRLANVNNEKLNYAMVKFSKYYELAVRAEVEDNSEIVEDLLNIVNVFFERVSLPCRELNEIIETLKRVYSLLANRFQSLD</sequence>
<dbReference type="Pfam" id="PF01753">
    <property type="entry name" value="zf-MYND"/>
    <property type="match status" value="2"/>
</dbReference>
<feature type="domain" description="MYND-type" evidence="9">
    <location>
        <begin position="269"/>
        <end position="308"/>
    </location>
</feature>
<evidence type="ECO:0000256" key="4">
    <source>
        <dbReference type="ARBA" id="ARBA00022723"/>
    </source>
</evidence>
<dbReference type="InterPro" id="IPR046341">
    <property type="entry name" value="SET_dom_sf"/>
</dbReference>
<dbReference type="GO" id="GO:0005737">
    <property type="term" value="C:cytoplasm"/>
    <property type="evidence" value="ECO:0007669"/>
    <property type="project" value="TreeGrafter"/>
</dbReference>
<dbReference type="Gene3D" id="1.25.40.10">
    <property type="entry name" value="Tetratricopeptide repeat domain"/>
    <property type="match status" value="2"/>
</dbReference>